<dbReference type="SUPFAM" id="SSF55031">
    <property type="entry name" value="Bacterial exopeptidase dimerisation domain"/>
    <property type="match status" value="1"/>
</dbReference>
<dbReference type="Pfam" id="PF01546">
    <property type="entry name" value="Peptidase_M20"/>
    <property type="match status" value="1"/>
</dbReference>
<keyword evidence="3" id="KW-0479">Metal-binding</keyword>
<evidence type="ECO:0000313" key="7">
    <source>
        <dbReference type="EMBL" id="PTG28214.1"/>
    </source>
</evidence>
<dbReference type="Gene3D" id="3.40.630.10">
    <property type="entry name" value="Zn peptidases"/>
    <property type="match status" value="1"/>
</dbReference>
<comment type="cofactor">
    <cofactor evidence="3">
        <name>Mn(2+)</name>
        <dbReference type="ChEBI" id="CHEBI:29035"/>
    </cofactor>
    <text evidence="3">The Mn(2+) ion enhances activity.</text>
</comment>
<dbReference type="GO" id="GO:0046872">
    <property type="term" value="F:metal ion binding"/>
    <property type="evidence" value="ECO:0007669"/>
    <property type="project" value="UniProtKB-KW"/>
</dbReference>
<evidence type="ECO:0000313" key="5">
    <source>
        <dbReference type="EMBL" id="MDQ7174475.1"/>
    </source>
</evidence>
<dbReference type="InterPro" id="IPR011650">
    <property type="entry name" value="Peptidase_M20_dimer"/>
</dbReference>
<reference evidence="6" key="2">
    <citation type="submission" date="2018-03" db="EMBL/GenBank/DDBJ databases">
        <authorList>
            <person name="Naushad S."/>
        </authorList>
    </citation>
    <scope>NUCLEOTIDE SEQUENCE</scope>
    <source>
        <strain evidence="7">SNUC 105</strain>
        <strain evidence="8">SNUC 1363</strain>
        <strain evidence="6">SNUC 505</strain>
    </source>
</reference>
<evidence type="ECO:0000259" key="4">
    <source>
        <dbReference type="Pfam" id="PF07687"/>
    </source>
</evidence>
<dbReference type="EMBL" id="PZAO01000003">
    <property type="protein sequence ID" value="PTG71011.1"/>
    <property type="molecule type" value="Genomic_DNA"/>
</dbReference>
<dbReference type="Proteomes" id="UP000242144">
    <property type="component" value="Unassembled WGS sequence"/>
</dbReference>
<feature type="domain" description="Peptidase M20 dimerisation" evidence="4">
    <location>
        <begin position="172"/>
        <end position="273"/>
    </location>
</feature>
<evidence type="ECO:0000256" key="3">
    <source>
        <dbReference type="PIRSR" id="PIRSR005962-1"/>
    </source>
</evidence>
<dbReference type="Gene3D" id="3.30.70.360">
    <property type="match status" value="1"/>
</dbReference>
<dbReference type="PANTHER" id="PTHR11014:SF63">
    <property type="entry name" value="METALLOPEPTIDASE, PUTATIVE (AFU_ORTHOLOGUE AFUA_6G09600)-RELATED"/>
    <property type="match status" value="1"/>
</dbReference>
<gene>
    <name evidence="7" type="ORF">BU638_03745</name>
    <name evidence="6" type="ORF">BU653_04525</name>
    <name evidence="8" type="ORF">BU676_02030</name>
    <name evidence="5" type="ORF">RCF65_00560</name>
</gene>
<dbReference type="PIRSF" id="PIRSF005962">
    <property type="entry name" value="Pept_M20D_amidohydro"/>
    <property type="match status" value="1"/>
</dbReference>
<comment type="caution">
    <text evidence="6">The sequence shown here is derived from an EMBL/GenBank/DDBJ whole genome shotgun (WGS) entry which is preliminary data.</text>
</comment>
<evidence type="ECO:0000256" key="1">
    <source>
        <dbReference type="ARBA" id="ARBA00006153"/>
    </source>
</evidence>
<dbReference type="RefSeq" id="WP_037574955.1">
    <property type="nucleotide sequence ID" value="NZ_CP133244.1"/>
</dbReference>
<dbReference type="FunFam" id="3.30.70.360:FF:000014">
    <property type="entry name" value="N-acyl-L-amino acid amidohydrolase"/>
    <property type="match status" value="1"/>
</dbReference>
<evidence type="ECO:0000313" key="6">
    <source>
        <dbReference type="EMBL" id="PTG15521.1"/>
    </source>
</evidence>
<name>A0AAE5W8P9_STACR</name>
<dbReference type="Proteomes" id="UP001240157">
    <property type="component" value="Unassembled WGS sequence"/>
</dbReference>
<evidence type="ECO:0000313" key="8">
    <source>
        <dbReference type="EMBL" id="PTG71011.1"/>
    </source>
</evidence>
<dbReference type="InterPro" id="IPR036264">
    <property type="entry name" value="Bact_exopeptidase_dim_dom"/>
</dbReference>
<sequence length="376" mass="41923">MTDIQQLVQWRRYFHAHPEVSNDEFQTTEKLKEILEEMQIRVLNLPLPTGIVAEIGSGEPMVAVRSDIDALPIDEQTGLSFASKTKDVMHACGHDVHMAAILGLAMKLKARESSLRGRVRLIFQASEEVGFGAERIVDTGLLEGAKAIIGFHNDPTLKIGEWQAKPGFMTSNVDRFRIHIQAKGAHAAMPQDAKDPQVVLAQLIQSFQTIVSRNTAPFEEAVVTIGQVHSGQTWNVIPDSAMLEGTVRTFKTEVQSNVAKRMRTICDGVAKQYEVDIDLDYQTITQAVNNTPELHEMAMQSAQDVGYQASELERPLTIGEDFSGYQTVAPVYFAMIGSESEFALHHPKFNPDERILERVPDYFEAFVNRLLEDGTN</sequence>
<dbReference type="Proteomes" id="UP000242704">
    <property type="component" value="Unassembled WGS sequence"/>
</dbReference>
<proteinExistence type="inferred from homology"/>
<feature type="binding site" evidence="3">
    <location>
        <position position="152"/>
    </location>
    <ligand>
        <name>Mn(2+)</name>
        <dbReference type="ChEBI" id="CHEBI:29035"/>
        <label>2</label>
    </ligand>
</feature>
<evidence type="ECO:0000313" key="10">
    <source>
        <dbReference type="Proteomes" id="UP000242144"/>
    </source>
</evidence>
<dbReference type="Proteomes" id="UP000242008">
    <property type="component" value="Unassembled WGS sequence"/>
</dbReference>
<dbReference type="EMBL" id="JAVGJF010000001">
    <property type="protein sequence ID" value="MDQ7174475.1"/>
    <property type="molecule type" value="Genomic_DNA"/>
</dbReference>
<feature type="binding site" evidence="3">
    <location>
        <position position="92"/>
    </location>
    <ligand>
        <name>Mn(2+)</name>
        <dbReference type="ChEBI" id="CHEBI:29035"/>
        <label>2</label>
    </ligand>
</feature>
<reference evidence="9 10" key="1">
    <citation type="journal article" date="2016" name="Front. Microbiol.">
        <title>Comprehensive Phylogenetic Analysis of Bovine Non-aureus Staphylococci Species Based on Whole-Genome Sequencing.</title>
        <authorList>
            <person name="Naushad S."/>
            <person name="Barkema H.W."/>
            <person name="Luby C."/>
            <person name="Condas L.A."/>
            <person name="Nobrega D.B."/>
            <person name="Carson D.A."/>
            <person name="De Buck J."/>
        </authorList>
    </citation>
    <scope>NUCLEOTIDE SEQUENCE [LARGE SCALE GENOMIC DNA]</scope>
    <source>
        <strain evidence="7 10">SNUC 105</strain>
        <strain evidence="8 9">SNUC 1363</strain>
        <strain evidence="6 11">SNUC 505</strain>
    </source>
</reference>
<evidence type="ECO:0000256" key="2">
    <source>
        <dbReference type="ARBA" id="ARBA00022801"/>
    </source>
</evidence>
<dbReference type="EMBL" id="PZBZ01000018">
    <property type="protein sequence ID" value="PTG15521.1"/>
    <property type="molecule type" value="Genomic_DNA"/>
</dbReference>
<dbReference type="AlphaFoldDB" id="A0AAE5W8P9"/>
<keyword evidence="3" id="KW-0464">Manganese</keyword>
<evidence type="ECO:0000313" key="12">
    <source>
        <dbReference type="Proteomes" id="UP001240157"/>
    </source>
</evidence>
<keyword evidence="9" id="KW-1185">Reference proteome</keyword>
<dbReference type="SUPFAM" id="SSF53187">
    <property type="entry name" value="Zn-dependent exopeptidases"/>
    <property type="match status" value="1"/>
</dbReference>
<dbReference type="Pfam" id="PF07687">
    <property type="entry name" value="M20_dimer"/>
    <property type="match status" value="1"/>
</dbReference>
<dbReference type="InterPro" id="IPR002933">
    <property type="entry name" value="Peptidase_M20"/>
</dbReference>
<dbReference type="EMBL" id="PZCM01000003">
    <property type="protein sequence ID" value="PTG28214.1"/>
    <property type="molecule type" value="Genomic_DNA"/>
</dbReference>
<evidence type="ECO:0000313" key="9">
    <source>
        <dbReference type="Proteomes" id="UP000242008"/>
    </source>
</evidence>
<feature type="binding site" evidence="3">
    <location>
        <position position="345"/>
    </location>
    <ligand>
        <name>Mn(2+)</name>
        <dbReference type="ChEBI" id="CHEBI:29035"/>
        <label>2</label>
    </ligand>
</feature>
<evidence type="ECO:0000313" key="11">
    <source>
        <dbReference type="Proteomes" id="UP000242704"/>
    </source>
</evidence>
<feature type="binding site" evidence="3">
    <location>
        <position position="94"/>
    </location>
    <ligand>
        <name>Mn(2+)</name>
        <dbReference type="ChEBI" id="CHEBI:29035"/>
        <label>2</label>
    </ligand>
</feature>
<accession>A0AAE5W8P9</accession>
<comment type="similarity">
    <text evidence="1">Belongs to the peptidase M20 family.</text>
</comment>
<keyword evidence="2" id="KW-0378">Hydrolase</keyword>
<dbReference type="GO" id="GO:0016787">
    <property type="term" value="F:hydrolase activity"/>
    <property type="evidence" value="ECO:0007669"/>
    <property type="project" value="UniProtKB-KW"/>
</dbReference>
<feature type="binding site" evidence="3">
    <location>
        <position position="128"/>
    </location>
    <ligand>
        <name>Mn(2+)</name>
        <dbReference type="ChEBI" id="CHEBI:29035"/>
        <label>2</label>
    </ligand>
</feature>
<dbReference type="PANTHER" id="PTHR11014">
    <property type="entry name" value="PEPTIDASE M20 FAMILY MEMBER"/>
    <property type="match status" value="1"/>
</dbReference>
<dbReference type="NCBIfam" id="TIGR01891">
    <property type="entry name" value="amidohydrolases"/>
    <property type="match status" value="1"/>
</dbReference>
<dbReference type="InterPro" id="IPR017439">
    <property type="entry name" value="Amidohydrolase"/>
</dbReference>
<reference evidence="5 12" key="3">
    <citation type="submission" date="2023-08" db="EMBL/GenBank/DDBJ databases">
        <title>Whole genome sequencing of Staphylococcus chromogenes NNSch 2386.</title>
        <authorList>
            <person name="Kropotov V.S."/>
            <person name="Boriskina E.V."/>
            <person name="Gordinskaya N.A."/>
            <person name="Shkurkina I.S."/>
            <person name="Kryazhev D.V."/>
            <person name="Alekseeva A.E."/>
            <person name="Makhova M.A."/>
        </authorList>
    </citation>
    <scope>NUCLEOTIDE SEQUENCE [LARGE SCALE GENOMIC DNA]</scope>
    <source>
        <strain evidence="5 12">NNSch 2386</strain>
    </source>
</reference>
<organism evidence="6 11">
    <name type="scientific">Staphylococcus chromogenes</name>
    <name type="common">Staphylococcus hyicus subsp. chromogenes</name>
    <dbReference type="NCBI Taxonomy" id="46126"/>
    <lineage>
        <taxon>Bacteria</taxon>
        <taxon>Bacillati</taxon>
        <taxon>Bacillota</taxon>
        <taxon>Bacilli</taxon>
        <taxon>Bacillales</taxon>
        <taxon>Staphylococcaceae</taxon>
        <taxon>Staphylococcus</taxon>
    </lineage>
</organism>
<protein>
    <submittedName>
        <fullName evidence="6">Amidohydrolase</fullName>
    </submittedName>
</protein>